<keyword evidence="7" id="KW-1185">Reference proteome</keyword>
<accession>A0A1H1DPU1</accession>
<dbReference type="AlphaFoldDB" id="A0A1H1DPU1"/>
<dbReference type="InterPro" id="IPR011711">
    <property type="entry name" value="GntR_C"/>
</dbReference>
<name>A0A1H1DPU1_9ACTN</name>
<evidence type="ECO:0000256" key="2">
    <source>
        <dbReference type="ARBA" id="ARBA00023125"/>
    </source>
</evidence>
<dbReference type="PANTHER" id="PTHR43537:SF24">
    <property type="entry name" value="GLUCONATE OPERON TRANSCRIPTIONAL REPRESSOR"/>
    <property type="match status" value="1"/>
</dbReference>
<dbReference type="STRING" id="35622.SAMN04489764_2106"/>
<evidence type="ECO:0000256" key="1">
    <source>
        <dbReference type="ARBA" id="ARBA00023015"/>
    </source>
</evidence>
<dbReference type="Pfam" id="PF07729">
    <property type="entry name" value="FCD"/>
    <property type="match status" value="1"/>
</dbReference>
<gene>
    <name evidence="6" type="ORF">SAMN04489764_2106</name>
</gene>
<dbReference type="Gene3D" id="1.20.120.530">
    <property type="entry name" value="GntR ligand-binding domain-like"/>
    <property type="match status" value="1"/>
</dbReference>
<dbReference type="InterPro" id="IPR000524">
    <property type="entry name" value="Tscrpt_reg_HTH_GntR"/>
</dbReference>
<evidence type="ECO:0000259" key="5">
    <source>
        <dbReference type="PROSITE" id="PS50949"/>
    </source>
</evidence>
<dbReference type="SMART" id="SM00895">
    <property type="entry name" value="FCD"/>
    <property type="match status" value="1"/>
</dbReference>
<evidence type="ECO:0000256" key="4">
    <source>
        <dbReference type="SAM" id="MobiDB-lite"/>
    </source>
</evidence>
<evidence type="ECO:0000256" key="3">
    <source>
        <dbReference type="ARBA" id="ARBA00023163"/>
    </source>
</evidence>
<evidence type="ECO:0000313" key="7">
    <source>
        <dbReference type="Proteomes" id="UP000217103"/>
    </source>
</evidence>
<dbReference type="Pfam" id="PF00392">
    <property type="entry name" value="GntR"/>
    <property type="match status" value="1"/>
</dbReference>
<keyword evidence="3" id="KW-0804">Transcription</keyword>
<dbReference type="PROSITE" id="PS50949">
    <property type="entry name" value="HTH_GNTR"/>
    <property type="match status" value="1"/>
</dbReference>
<feature type="region of interest" description="Disordered" evidence="4">
    <location>
        <begin position="214"/>
        <end position="240"/>
    </location>
</feature>
<dbReference type="InterPro" id="IPR008920">
    <property type="entry name" value="TF_FadR/GntR_C"/>
</dbReference>
<dbReference type="Proteomes" id="UP000217103">
    <property type="component" value="Unassembled WGS sequence"/>
</dbReference>
<dbReference type="EMBL" id="FNKK01000002">
    <property type="protein sequence ID" value="SDQ78447.1"/>
    <property type="molecule type" value="Genomic_DNA"/>
</dbReference>
<dbReference type="Gene3D" id="1.10.10.10">
    <property type="entry name" value="Winged helix-like DNA-binding domain superfamily/Winged helix DNA-binding domain"/>
    <property type="match status" value="1"/>
</dbReference>
<dbReference type="SUPFAM" id="SSF46785">
    <property type="entry name" value="Winged helix' DNA-binding domain"/>
    <property type="match status" value="1"/>
</dbReference>
<reference evidence="6 7" key="1">
    <citation type="submission" date="2016-10" db="EMBL/GenBank/DDBJ databases">
        <authorList>
            <person name="de Groot N.N."/>
        </authorList>
    </citation>
    <scope>NUCLEOTIDE SEQUENCE [LARGE SCALE GENOMIC DNA]</scope>
    <source>
        <strain evidence="6 7">DSM 43794</strain>
    </source>
</reference>
<dbReference type="CDD" id="cd07377">
    <property type="entry name" value="WHTH_GntR"/>
    <property type="match status" value="1"/>
</dbReference>
<dbReference type="GO" id="GO:0003677">
    <property type="term" value="F:DNA binding"/>
    <property type="evidence" value="ECO:0007669"/>
    <property type="project" value="UniProtKB-KW"/>
</dbReference>
<dbReference type="PANTHER" id="PTHR43537">
    <property type="entry name" value="TRANSCRIPTIONAL REGULATOR, GNTR FAMILY"/>
    <property type="match status" value="1"/>
</dbReference>
<keyword evidence="2 6" id="KW-0238">DNA-binding</keyword>
<organism evidence="6 7">
    <name type="scientific">Thermostaphylospora chromogena</name>
    <dbReference type="NCBI Taxonomy" id="35622"/>
    <lineage>
        <taxon>Bacteria</taxon>
        <taxon>Bacillati</taxon>
        <taxon>Actinomycetota</taxon>
        <taxon>Actinomycetes</taxon>
        <taxon>Streptosporangiales</taxon>
        <taxon>Thermomonosporaceae</taxon>
        <taxon>Thermostaphylospora</taxon>
    </lineage>
</organism>
<evidence type="ECO:0000313" key="6">
    <source>
        <dbReference type="EMBL" id="SDQ78447.1"/>
    </source>
</evidence>
<dbReference type="RefSeq" id="WP_165634761.1">
    <property type="nucleotide sequence ID" value="NZ_FNKK01000002.1"/>
</dbReference>
<dbReference type="SMART" id="SM00345">
    <property type="entry name" value="HTH_GNTR"/>
    <property type="match status" value="1"/>
</dbReference>
<dbReference type="InterPro" id="IPR036388">
    <property type="entry name" value="WH-like_DNA-bd_sf"/>
</dbReference>
<keyword evidence="1" id="KW-0805">Transcription regulation</keyword>
<proteinExistence type="predicted"/>
<sequence>MAGHAGSPVRGGPHRPLRVRIRELLESRILDGEYRPGDKLVEYRIARELGVSQAPVREALRDLAGMGLVEVREHVGTRVRDIEPHEDQAVGRVRVTLEAEAAKLAARRLPHHPEELAVLRARLAELRRAAEAGDTLAVARAGVAFHRAVIEAAGQPVLLDVWNALGIELRTAVAVRDGRMSLAETAAGHQPILDALAAGDARTASRLARDHARTWLAQRTRHRPRRSGSGDPPPDADDAR</sequence>
<dbReference type="SUPFAM" id="SSF48008">
    <property type="entry name" value="GntR ligand-binding domain-like"/>
    <property type="match status" value="1"/>
</dbReference>
<dbReference type="InterPro" id="IPR036390">
    <property type="entry name" value="WH_DNA-bd_sf"/>
</dbReference>
<dbReference type="GO" id="GO:0003700">
    <property type="term" value="F:DNA-binding transcription factor activity"/>
    <property type="evidence" value="ECO:0007669"/>
    <property type="project" value="InterPro"/>
</dbReference>
<protein>
    <submittedName>
        <fullName evidence="6">DNA-binding transcriptional regulator, GntR family</fullName>
    </submittedName>
</protein>
<feature type="domain" description="HTH gntR-type" evidence="5">
    <location>
        <begin position="15"/>
        <end position="82"/>
    </location>
</feature>